<name>A0A3G3BX16_9CAUD</name>
<keyword evidence="3" id="KW-1185">Reference proteome</keyword>
<dbReference type="EMBL" id="MH884513">
    <property type="protein sequence ID" value="AYP68744.1"/>
    <property type="molecule type" value="Genomic_DNA"/>
</dbReference>
<gene>
    <name evidence="2" type="ORF">BpsS36_00038</name>
</gene>
<organism evidence="2 3">
    <name type="scientific">Bacillus phage vB_BpsS-36</name>
    <dbReference type="NCBI Taxonomy" id="2419622"/>
    <lineage>
        <taxon>Viruses</taxon>
        <taxon>Duplodnaviria</taxon>
        <taxon>Heunggongvirae</taxon>
        <taxon>Uroviricota</taxon>
        <taxon>Caudoviricetes</taxon>
        <taxon>Ehrlichviridae</taxon>
        <taxon>Nairobivirus</taxon>
        <taxon>Nairobivirus nv36</taxon>
    </lineage>
</organism>
<feature type="coiled-coil region" evidence="1">
    <location>
        <begin position="35"/>
        <end position="69"/>
    </location>
</feature>
<proteinExistence type="predicted"/>
<keyword evidence="1" id="KW-0175">Coiled coil</keyword>
<accession>A0A3G3BX16</accession>
<evidence type="ECO:0000256" key="1">
    <source>
        <dbReference type="SAM" id="Coils"/>
    </source>
</evidence>
<evidence type="ECO:0000313" key="3">
    <source>
        <dbReference type="Proteomes" id="UP000275945"/>
    </source>
</evidence>
<evidence type="ECO:0000313" key="2">
    <source>
        <dbReference type="EMBL" id="AYP68744.1"/>
    </source>
</evidence>
<protein>
    <submittedName>
        <fullName evidence="2">Uncharacterized protein</fullName>
    </submittedName>
</protein>
<dbReference type="Proteomes" id="UP000275945">
    <property type="component" value="Segment"/>
</dbReference>
<sequence>MGLLNKKAVEVAPEVKIEKANGCVKEQQLTFEMMIDEVETAINEREVAVAELELEVASLQAKLENKKASIEMAVAYNEADKQYVKRLEGYLVAKT</sequence>
<reference evidence="2 3" key="1">
    <citation type="submission" date="2018-09" db="EMBL/GenBank/DDBJ databases">
        <title>Comparative Genomic Analysis of Eight Novel Haloalkaliphilic Bacteriophages from Lake Elmenteita, Kenya.</title>
        <authorList>
            <person name="Akhwale J.K."/>
        </authorList>
    </citation>
    <scope>NUCLEOTIDE SEQUENCE [LARGE SCALE GENOMIC DNA]</scope>
</reference>